<protein>
    <submittedName>
        <fullName evidence="1">(salmon louse) hypothetical protein</fullName>
    </submittedName>
</protein>
<gene>
    <name evidence="1" type="ORF">LSAA_9855</name>
</gene>
<accession>A0A7R8CZE9</accession>
<dbReference type="EMBL" id="HG994584">
    <property type="protein sequence ID" value="CAF2949553.1"/>
    <property type="molecule type" value="Genomic_DNA"/>
</dbReference>
<proteinExistence type="predicted"/>
<name>A0A7R8CZE9_LEPSM</name>
<dbReference type="Proteomes" id="UP000675881">
    <property type="component" value="Chromosome 5"/>
</dbReference>
<sequence length="129" mass="14861">MKVLNYVVIFLKTKDHHLKTTQSSKVFNSATLAELPWFFRDKRRPSPVPRRSTSILEKRADVDHEVEGDHLINHWDRYFGHNIVRISNASMTSSGGMKAKALISSSTGFQKDAFLEFRINYIYIQSNSS</sequence>
<evidence type="ECO:0000313" key="1">
    <source>
        <dbReference type="EMBL" id="CAF2949553.1"/>
    </source>
</evidence>
<reference evidence="1" key="1">
    <citation type="submission" date="2021-02" db="EMBL/GenBank/DDBJ databases">
        <authorList>
            <person name="Bekaert M."/>
        </authorList>
    </citation>
    <scope>NUCLEOTIDE SEQUENCE</scope>
    <source>
        <strain evidence="1">IoA-00</strain>
    </source>
</reference>
<keyword evidence="2" id="KW-1185">Reference proteome</keyword>
<evidence type="ECO:0000313" key="2">
    <source>
        <dbReference type="Proteomes" id="UP000675881"/>
    </source>
</evidence>
<dbReference type="AlphaFoldDB" id="A0A7R8CZE9"/>
<organism evidence="1 2">
    <name type="scientific">Lepeophtheirus salmonis</name>
    <name type="common">Salmon louse</name>
    <name type="synonym">Caligus salmonis</name>
    <dbReference type="NCBI Taxonomy" id="72036"/>
    <lineage>
        <taxon>Eukaryota</taxon>
        <taxon>Metazoa</taxon>
        <taxon>Ecdysozoa</taxon>
        <taxon>Arthropoda</taxon>
        <taxon>Crustacea</taxon>
        <taxon>Multicrustacea</taxon>
        <taxon>Hexanauplia</taxon>
        <taxon>Copepoda</taxon>
        <taxon>Siphonostomatoida</taxon>
        <taxon>Caligidae</taxon>
        <taxon>Lepeophtheirus</taxon>
    </lineage>
</organism>